<dbReference type="AlphaFoldDB" id="A0AAE9YKH7"/>
<keyword evidence="1" id="KW-0732">Signal</keyword>
<feature type="signal peptide" evidence="1">
    <location>
        <begin position="1"/>
        <end position="25"/>
    </location>
</feature>
<dbReference type="Proteomes" id="UP000032568">
    <property type="component" value="Chromosome"/>
</dbReference>
<evidence type="ECO:0000259" key="2">
    <source>
        <dbReference type="Pfam" id="PF07589"/>
    </source>
</evidence>
<proteinExistence type="predicted"/>
<accession>A0AAE9YKH7</accession>
<dbReference type="NCBIfam" id="TIGR02595">
    <property type="entry name" value="PEP_CTERM"/>
    <property type="match status" value="1"/>
</dbReference>
<dbReference type="Pfam" id="PF07589">
    <property type="entry name" value="PEP-CTERM"/>
    <property type="match status" value="1"/>
</dbReference>
<feature type="domain" description="Ice-binding protein C-terminal" evidence="2">
    <location>
        <begin position="237"/>
        <end position="261"/>
    </location>
</feature>
<dbReference type="RefSeq" id="WP_084692564.1">
    <property type="nucleotide sequence ID" value="NZ_CP059735.1"/>
</dbReference>
<dbReference type="InterPro" id="IPR013424">
    <property type="entry name" value="Ice-binding_C"/>
</dbReference>
<dbReference type="KEGG" id="tact:SG35_016530"/>
<sequence>MMDTKRFTGLLTFAAVMAFTSAAQASIIEDNLLDNFYLSSATTTTSGQFDLTGQVYDYAKVTFSFVDDTYFFDDDRPWDRGDLDNSSGDYPYLRSDGYGSSWFAHDYEHLTYSSQDIIETAGVSIGNIVNGNTSTSFMETHTAYEHQHNEYGHHWDTVPASCMPTCKEYTLDHSVETSGYTGFFTYETFLPKSLIDGSLLNGMLTFDVSTLSGDFYLASATLETFGSAVASFDASTAVPEPTTITLLALGLFGLHFGTRKKTAK</sequence>
<reference evidence="3 4" key="2">
    <citation type="journal article" date="2022" name="Mar. Drugs">
        <title>Bioassay-Guided Fractionation Leads to the Detection of Cholic Acid Generated by the Rare Thalassomonas sp.</title>
        <authorList>
            <person name="Pheiffer F."/>
            <person name="Schneider Y.K."/>
            <person name="Hansen E.H."/>
            <person name="Andersen J.H."/>
            <person name="Isaksson J."/>
            <person name="Busche T."/>
            <person name="R C."/>
            <person name="Kalinowski J."/>
            <person name="Zyl L.V."/>
            <person name="Trindade M."/>
        </authorList>
    </citation>
    <scope>NUCLEOTIDE SEQUENCE [LARGE SCALE GENOMIC DNA]</scope>
    <source>
        <strain evidence="3 4">A5K-106</strain>
    </source>
</reference>
<organism evidence="3 4">
    <name type="scientific">Thalassomonas actiniarum</name>
    <dbReference type="NCBI Taxonomy" id="485447"/>
    <lineage>
        <taxon>Bacteria</taxon>
        <taxon>Pseudomonadati</taxon>
        <taxon>Pseudomonadota</taxon>
        <taxon>Gammaproteobacteria</taxon>
        <taxon>Alteromonadales</taxon>
        <taxon>Colwelliaceae</taxon>
        <taxon>Thalassomonas</taxon>
    </lineage>
</organism>
<reference evidence="3 4" key="1">
    <citation type="journal article" date="2015" name="Genome Announc.">
        <title>Draft Genome Sequences of Marine Isolates of Thalassomonas viridans and Thalassomonas actiniarum.</title>
        <authorList>
            <person name="Olonade I."/>
            <person name="van Zyl L.J."/>
            <person name="Trindade M."/>
        </authorList>
    </citation>
    <scope>NUCLEOTIDE SEQUENCE [LARGE SCALE GENOMIC DNA]</scope>
    <source>
        <strain evidence="3 4">A5K-106</strain>
    </source>
</reference>
<evidence type="ECO:0000313" key="4">
    <source>
        <dbReference type="Proteomes" id="UP000032568"/>
    </source>
</evidence>
<gene>
    <name evidence="3" type="ORF">SG35_016530</name>
</gene>
<evidence type="ECO:0000313" key="3">
    <source>
        <dbReference type="EMBL" id="WDD96961.1"/>
    </source>
</evidence>
<dbReference type="EMBL" id="CP059735">
    <property type="protein sequence ID" value="WDD96961.1"/>
    <property type="molecule type" value="Genomic_DNA"/>
</dbReference>
<name>A0AAE9YKH7_9GAMM</name>
<evidence type="ECO:0000256" key="1">
    <source>
        <dbReference type="SAM" id="SignalP"/>
    </source>
</evidence>
<protein>
    <submittedName>
        <fullName evidence="3">PEP-CTERM sorting domain-containing protein</fullName>
    </submittedName>
</protein>
<keyword evidence="4" id="KW-1185">Reference proteome</keyword>
<feature type="chain" id="PRO_5042140994" evidence="1">
    <location>
        <begin position="26"/>
        <end position="264"/>
    </location>
</feature>